<dbReference type="PROSITE" id="PS51257">
    <property type="entry name" value="PROKAR_LIPOPROTEIN"/>
    <property type="match status" value="1"/>
</dbReference>
<dbReference type="RefSeq" id="WP_045108524.1">
    <property type="nucleotide sequence ID" value="NZ_CAWRBC010000075.1"/>
</dbReference>
<name>A0A090IEE7_9GAMM</name>
<sequence length="123" mass="14312">MKKLLAYIVLSTGLYGCQSTPNYKYQPTKLDNMTIVRYQTMADNYQHLKFDRYNSILTVIYQLPANNLIWQEDQIEKQTHNTLCENKNSTIYRLAHKDHIGVTFEYKGQGGKTLGPWATDICE</sequence>
<dbReference type="OrthoDB" id="6399472at2"/>
<dbReference type="HOGENOM" id="CLU_2012701_0_0_6"/>
<dbReference type="AlphaFoldDB" id="A0A090IEE7"/>
<proteinExistence type="predicted"/>
<gene>
    <name evidence="1" type="ORF">NVI5450_2816</name>
</gene>
<evidence type="ECO:0000313" key="2">
    <source>
        <dbReference type="Proteomes" id="UP000183794"/>
    </source>
</evidence>
<accession>A0A090IEE7</accession>
<organism evidence="1 2">
    <name type="scientific">Moritella viscosa</name>
    <dbReference type="NCBI Taxonomy" id="80854"/>
    <lineage>
        <taxon>Bacteria</taxon>
        <taxon>Pseudomonadati</taxon>
        <taxon>Pseudomonadota</taxon>
        <taxon>Gammaproteobacteria</taxon>
        <taxon>Alteromonadales</taxon>
        <taxon>Moritellaceae</taxon>
        <taxon>Moritella</taxon>
    </lineage>
</organism>
<evidence type="ECO:0000313" key="1">
    <source>
        <dbReference type="EMBL" id="SGZ04734.1"/>
    </source>
</evidence>
<protein>
    <submittedName>
        <fullName evidence="1">Uncharacterized protein</fullName>
    </submittedName>
</protein>
<dbReference type="Proteomes" id="UP000183794">
    <property type="component" value="Unassembled WGS sequence"/>
</dbReference>
<dbReference type="PATRIC" id="fig|80854.5.peg.22"/>
<reference evidence="1 2" key="1">
    <citation type="submission" date="2016-11" db="EMBL/GenBank/DDBJ databases">
        <authorList>
            <person name="Jaros S."/>
            <person name="Januszkiewicz K."/>
            <person name="Wedrychowicz H."/>
        </authorList>
    </citation>
    <scope>NUCLEOTIDE SEQUENCE [LARGE SCALE GENOMIC DNA]</scope>
    <source>
        <strain evidence="1">NVI 5450</strain>
    </source>
</reference>
<dbReference type="EMBL" id="FPLD01000072">
    <property type="protein sequence ID" value="SGZ04734.1"/>
    <property type="molecule type" value="Genomic_DNA"/>
</dbReference>
<dbReference type="KEGG" id="mvs:MVIS_0022"/>